<reference evidence="3" key="1">
    <citation type="submission" date="2024-05" db="EMBL/GenBank/DDBJ databases">
        <title>Whole genome shotgun sequence of Streptomyces hygroscopicus NBRC 113678.</title>
        <authorList>
            <person name="Komaki H."/>
            <person name="Tamura T."/>
        </authorList>
    </citation>
    <scope>NUCLEOTIDE SEQUENCE</scope>
    <source>
        <strain evidence="3">N11-34</strain>
    </source>
</reference>
<proteinExistence type="predicted"/>
<feature type="region of interest" description="Disordered" evidence="1">
    <location>
        <begin position="1"/>
        <end position="20"/>
    </location>
</feature>
<feature type="region of interest" description="Disordered" evidence="1">
    <location>
        <begin position="231"/>
        <end position="268"/>
    </location>
</feature>
<keyword evidence="4" id="KW-1185">Reference proteome</keyword>
<dbReference type="Proteomes" id="UP001054854">
    <property type="component" value="Unassembled WGS sequence"/>
</dbReference>
<feature type="chain" id="PRO_5045318124" description="Lipoprotein" evidence="2">
    <location>
        <begin position="40"/>
        <end position="268"/>
    </location>
</feature>
<sequence length="268" mass="28063">MRSFPSGRATRRRPRHRPPRGLVSAVLAACAAVTVTGCAAEAGVRDDGAAPTLSPPASSVPLWPGYTPPTLPSPHESSPYVRYLPVDKVRVPAGGLARLSAKKLLLNDPNVPAMVQKEISLCPGDGTCPLRDAVHRDLTGDDRDELVVAADLPEFGRTLLQVYTASGRTVRPVLIYWGPLGLTGETSGRDLLISAIGADGRVTTRFRWNGHVMAALTPDGTATRPDLQGVVPAGPEAVPAVPESVPEAVSGGAGAADEAPRTETRTPR</sequence>
<evidence type="ECO:0000256" key="1">
    <source>
        <dbReference type="SAM" id="MobiDB-lite"/>
    </source>
</evidence>
<feature type="compositionally biased region" description="Basic and acidic residues" evidence="1">
    <location>
        <begin position="258"/>
        <end position="268"/>
    </location>
</feature>
<dbReference type="EMBL" id="BNEK01000005">
    <property type="protein sequence ID" value="GHJ33262.1"/>
    <property type="molecule type" value="Genomic_DNA"/>
</dbReference>
<feature type="compositionally biased region" description="Basic residues" evidence="1">
    <location>
        <begin position="9"/>
        <end position="19"/>
    </location>
</feature>
<feature type="compositionally biased region" description="Low complexity" evidence="1">
    <location>
        <begin position="231"/>
        <end position="250"/>
    </location>
</feature>
<evidence type="ECO:0000256" key="2">
    <source>
        <dbReference type="SAM" id="SignalP"/>
    </source>
</evidence>
<name>A0ABQ3UCD9_STRHY</name>
<comment type="caution">
    <text evidence="3">The sequence shown here is derived from an EMBL/GenBank/DDBJ whole genome shotgun (WGS) entry which is preliminary data.</text>
</comment>
<evidence type="ECO:0000313" key="3">
    <source>
        <dbReference type="EMBL" id="GHJ33262.1"/>
    </source>
</evidence>
<evidence type="ECO:0008006" key="5">
    <source>
        <dbReference type="Google" id="ProtNLM"/>
    </source>
</evidence>
<protein>
    <recommendedName>
        <fullName evidence="5">Lipoprotein</fullName>
    </recommendedName>
</protein>
<dbReference type="RefSeq" id="WP_060948594.1">
    <property type="nucleotide sequence ID" value="NZ_JBEYAZ010000005.1"/>
</dbReference>
<keyword evidence="2" id="KW-0732">Signal</keyword>
<feature type="signal peptide" evidence="2">
    <location>
        <begin position="1"/>
        <end position="39"/>
    </location>
</feature>
<accession>A0ABQ3UCD9</accession>
<organism evidence="3 4">
    <name type="scientific">Streptomyces hygroscopicus</name>
    <dbReference type="NCBI Taxonomy" id="1912"/>
    <lineage>
        <taxon>Bacteria</taxon>
        <taxon>Bacillati</taxon>
        <taxon>Actinomycetota</taxon>
        <taxon>Actinomycetes</taxon>
        <taxon>Kitasatosporales</taxon>
        <taxon>Streptomycetaceae</taxon>
        <taxon>Streptomyces</taxon>
        <taxon>Streptomyces violaceusniger group</taxon>
    </lineage>
</organism>
<gene>
    <name evidence="3" type="ORF">TPA0910_76950</name>
</gene>
<evidence type="ECO:0000313" key="4">
    <source>
        <dbReference type="Proteomes" id="UP001054854"/>
    </source>
</evidence>